<gene>
    <name evidence="1" type="ORF">T07_6083</name>
</gene>
<keyword evidence="2" id="KW-1185">Reference proteome</keyword>
<protein>
    <submittedName>
        <fullName evidence="1">Uncharacterized protein</fullName>
    </submittedName>
</protein>
<reference evidence="1 2" key="1">
    <citation type="submission" date="2015-01" db="EMBL/GenBank/DDBJ databases">
        <title>Evolution of Trichinella species and genotypes.</title>
        <authorList>
            <person name="Korhonen P.K."/>
            <person name="Edoardo P."/>
            <person name="Giuseppe L.R."/>
            <person name="Gasser R.B."/>
        </authorList>
    </citation>
    <scope>NUCLEOTIDE SEQUENCE [LARGE SCALE GENOMIC DNA]</scope>
    <source>
        <strain evidence="1">ISS37</strain>
    </source>
</reference>
<dbReference type="AlphaFoldDB" id="A0A0V0S0M4"/>
<comment type="caution">
    <text evidence="1">The sequence shown here is derived from an EMBL/GenBank/DDBJ whole genome shotgun (WGS) entry which is preliminary data.</text>
</comment>
<dbReference type="OrthoDB" id="5914433at2759"/>
<evidence type="ECO:0000313" key="2">
    <source>
        <dbReference type="Proteomes" id="UP000054630"/>
    </source>
</evidence>
<name>A0A0V0S0M4_9BILA</name>
<dbReference type="EMBL" id="JYDL01000051">
    <property type="protein sequence ID" value="KRX20191.1"/>
    <property type="molecule type" value="Genomic_DNA"/>
</dbReference>
<accession>A0A0V0S0M4</accession>
<proteinExistence type="predicted"/>
<dbReference type="Proteomes" id="UP000054630">
    <property type="component" value="Unassembled WGS sequence"/>
</dbReference>
<evidence type="ECO:0000313" key="1">
    <source>
        <dbReference type="EMBL" id="KRX20191.1"/>
    </source>
</evidence>
<organism evidence="1 2">
    <name type="scientific">Trichinella nelsoni</name>
    <dbReference type="NCBI Taxonomy" id="6336"/>
    <lineage>
        <taxon>Eukaryota</taxon>
        <taxon>Metazoa</taxon>
        <taxon>Ecdysozoa</taxon>
        <taxon>Nematoda</taxon>
        <taxon>Enoplea</taxon>
        <taxon>Dorylaimia</taxon>
        <taxon>Trichinellida</taxon>
        <taxon>Trichinellidae</taxon>
        <taxon>Trichinella</taxon>
    </lineage>
</organism>
<sequence>MRLLDKRKRLSWRSLARALVGTDSSSLSLKSNEIKVSKRVWSNVDGCKVFKPARRIDSSVISKPSKAWAGMLIARMPTMCTLCSGKLEPRITAKAVNTSES</sequence>